<evidence type="ECO:0000259" key="4">
    <source>
        <dbReference type="PROSITE" id="PS51084"/>
    </source>
</evidence>
<protein>
    <submittedName>
        <fullName evidence="5">Putative cell-cycle regulation histidine triad (HIT) protein</fullName>
    </submittedName>
</protein>
<dbReference type="InterPro" id="IPR001310">
    <property type="entry name" value="Histidine_triad_HIT"/>
</dbReference>
<dbReference type="Proteomes" id="UP000000564">
    <property type="component" value="Chromosome"/>
</dbReference>
<sequence>MENCIFCSIIQGDIPSSKVYEDEQVLAFLDISQTTKGHTLVIPKQHVRNLLEMTAETASHLFARIPKIARAIQSATGATAMNIINNNEALAGQTVFHAHVHLVPRYNEEDGISIQYTTHEPDFPVLEKLARQINQEVSS</sequence>
<dbReference type="CDD" id="cd01277">
    <property type="entry name" value="HINT_subgroup"/>
    <property type="match status" value="1"/>
</dbReference>
<dbReference type="PANTHER" id="PTHR46648:SF1">
    <property type="entry name" value="ADENOSINE 5'-MONOPHOSPHORAMIDASE HNT1"/>
    <property type="match status" value="1"/>
</dbReference>
<gene>
    <name evidence="5" type="primary">hit</name>
    <name evidence="5" type="ordered locus">SpyM3_1504</name>
</gene>
<dbReference type="SMR" id="A0A0H2UX89"/>
<evidence type="ECO:0000256" key="2">
    <source>
        <dbReference type="PIRSR" id="PIRSR601310-3"/>
    </source>
</evidence>
<feature type="domain" description="HIT" evidence="4">
    <location>
        <begin position="5"/>
        <end position="113"/>
    </location>
</feature>
<dbReference type="PANTHER" id="PTHR46648">
    <property type="entry name" value="HIT FAMILY PROTEIN 1"/>
    <property type="match status" value="1"/>
</dbReference>
<dbReference type="HOGENOM" id="CLU_056776_3_2_9"/>
<dbReference type="EMBL" id="AE014074">
    <property type="protein sequence ID" value="AAM80111.1"/>
    <property type="molecule type" value="Genomic_DNA"/>
</dbReference>
<feature type="short sequence motif" description="Histidine triad motif" evidence="2 3">
    <location>
        <begin position="97"/>
        <end position="101"/>
    </location>
</feature>
<dbReference type="InterPro" id="IPR036265">
    <property type="entry name" value="HIT-like_sf"/>
</dbReference>
<feature type="active site" description="Tele-AMP-histidine intermediate" evidence="1">
    <location>
        <position position="99"/>
    </location>
</feature>
<evidence type="ECO:0000313" key="6">
    <source>
        <dbReference type="Proteomes" id="UP000000564"/>
    </source>
</evidence>
<evidence type="ECO:0000256" key="1">
    <source>
        <dbReference type="PIRSR" id="PIRSR601310-1"/>
    </source>
</evidence>
<dbReference type="SUPFAM" id="SSF54197">
    <property type="entry name" value="HIT-like"/>
    <property type="match status" value="1"/>
</dbReference>
<name>A0A0H2UX89_STRP3</name>
<evidence type="ECO:0000313" key="5">
    <source>
        <dbReference type="EMBL" id="AAM80111.1"/>
    </source>
</evidence>
<dbReference type="InterPro" id="IPR039384">
    <property type="entry name" value="HINT"/>
</dbReference>
<accession>A0A0H2UX89</accession>
<dbReference type="Pfam" id="PF01230">
    <property type="entry name" value="HIT"/>
    <property type="match status" value="1"/>
</dbReference>
<dbReference type="KEGG" id="spg:SpyM3_1504"/>
<dbReference type="FunFam" id="3.30.428.10:FF:000014">
    <property type="entry name" value="Putative histidine triad (HIT) protein"/>
    <property type="match status" value="1"/>
</dbReference>
<dbReference type="AlphaFoldDB" id="A0A0H2UX89"/>
<dbReference type="GO" id="GO:0003824">
    <property type="term" value="F:catalytic activity"/>
    <property type="evidence" value="ECO:0007669"/>
    <property type="project" value="InterPro"/>
</dbReference>
<evidence type="ECO:0000256" key="3">
    <source>
        <dbReference type="PROSITE-ProRule" id="PRU00464"/>
    </source>
</evidence>
<organism evidence="5 6">
    <name type="scientific">Streptococcus pyogenes serotype M3 (strain ATCC BAA-595 / MGAS315)</name>
    <dbReference type="NCBI Taxonomy" id="198466"/>
    <lineage>
        <taxon>Bacteria</taxon>
        <taxon>Bacillati</taxon>
        <taxon>Bacillota</taxon>
        <taxon>Bacilli</taxon>
        <taxon>Lactobacillales</taxon>
        <taxon>Streptococcaceae</taxon>
        <taxon>Streptococcus</taxon>
    </lineage>
</organism>
<dbReference type="RefSeq" id="WP_002983376.1">
    <property type="nucleotide sequence ID" value="NC_004070.1"/>
</dbReference>
<dbReference type="InterPro" id="IPR011146">
    <property type="entry name" value="HIT-like"/>
</dbReference>
<proteinExistence type="predicted"/>
<dbReference type="Gene3D" id="3.30.428.10">
    <property type="entry name" value="HIT-like"/>
    <property type="match status" value="1"/>
</dbReference>
<dbReference type="PROSITE" id="PS51084">
    <property type="entry name" value="HIT_2"/>
    <property type="match status" value="1"/>
</dbReference>
<dbReference type="GO" id="GO:0009117">
    <property type="term" value="P:nucleotide metabolic process"/>
    <property type="evidence" value="ECO:0007669"/>
    <property type="project" value="TreeGrafter"/>
</dbReference>
<dbReference type="PRINTS" id="PR00332">
    <property type="entry name" value="HISTRIAD"/>
</dbReference>
<dbReference type="GeneID" id="69900420"/>
<reference evidence="5 6" key="1">
    <citation type="journal article" date="2002" name="Proc. Natl. Acad. Sci. U.S.A.">
        <title>Genome sequence of a serotype M3 strain of group A Streptococcus: phage-encoded toxins, the high-virulence phenotype, and clone emergence.</title>
        <authorList>
            <person name="Beres S.B."/>
            <person name="Sylva G.L."/>
            <person name="Barbian K.D."/>
            <person name="Lei B."/>
            <person name="Hoff J.S."/>
            <person name="Mammarella N.D."/>
            <person name="Liu M.Y."/>
            <person name="Smoot J.C."/>
            <person name="Porcella S.F."/>
            <person name="Parkins L.D."/>
            <person name="Campbell D.S."/>
            <person name="Smith T.M."/>
            <person name="McCormick J.K."/>
            <person name="Leung D.Y."/>
            <person name="Schlievert P.M."/>
            <person name="Musser J.M."/>
        </authorList>
    </citation>
    <scope>NUCLEOTIDE SEQUENCE [LARGE SCALE GENOMIC DNA]</scope>
    <source>
        <strain evidence="6">ATCC BAA-595 / MGAS315</strain>
    </source>
</reference>